<dbReference type="GO" id="GO:0030334">
    <property type="term" value="P:regulation of cell migration"/>
    <property type="evidence" value="ECO:0007669"/>
    <property type="project" value="TreeGrafter"/>
</dbReference>
<dbReference type="GO" id="GO:0002116">
    <property type="term" value="C:semaphorin receptor complex"/>
    <property type="evidence" value="ECO:0007669"/>
    <property type="project" value="TreeGrafter"/>
</dbReference>
<dbReference type="Gene3D" id="1.10.506.10">
    <property type="entry name" value="GTPase Activation - p120gap, domain 1"/>
    <property type="match status" value="2"/>
</dbReference>
<gene>
    <name evidence="13" type="primary">plxnb2b</name>
</gene>
<keyword evidence="3" id="KW-0812">Transmembrane</keyword>
<dbReference type="InterPro" id="IPR014756">
    <property type="entry name" value="Ig_E-set"/>
</dbReference>
<keyword evidence="4 11" id="KW-0732">Signal</keyword>
<evidence type="ECO:0000256" key="3">
    <source>
        <dbReference type="ARBA" id="ARBA00022692"/>
    </source>
</evidence>
<name>A0A8C7IEJ0_ONCKI</name>
<dbReference type="SMART" id="SM00429">
    <property type="entry name" value="IPT"/>
    <property type="match status" value="1"/>
</dbReference>
<dbReference type="FunFam" id="1.10.506.10:FF:000035">
    <property type="entry name" value="Plexin b2a"/>
    <property type="match status" value="1"/>
</dbReference>
<dbReference type="PANTHER" id="PTHR22625:SF9">
    <property type="entry name" value="PLEXIN-B2"/>
    <property type="match status" value="1"/>
</dbReference>
<dbReference type="SUPFAM" id="SSF101912">
    <property type="entry name" value="Sema domain"/>
    <property type="match status" value="1"/>
</dbReference>
<evidence type="ECO:0000313" key="13">
    <source>
        <dbReference type="Ensembl" id="ENSOKIP00005070969.1"/>
    </source>
</evidence>
<feature type="compositionally biased region" description="Basic and acidic residues" evidence="10">
    <location>
        <begin position="72"/>
        <end position="82"/>
    </location>
</feature>
<evidence type="ECO:0000256" key="10">
    <source>
        <dbReference type="SAM" id="MobiDB-lite"/>
    </source>
</evidence>
<dbReference type="Ensembl" id="ENSOKIT00005075600.1">
    <property type="protein sequence ID" value="ENSOKIP00005070969.1"/>
    <property type="gene ID" value="ENSOKIG00005029188.1"/>
</dbReference>
<evidence type="ECO:0000256" key="2">
    <source>
        <dbReference type="ARBA" id="ARBA00022475"/>
    </source>
</evidence>
<dbReference type="Proteomes" id="UP000694557">
    <property type="component" value="Unassembled WGS sequence"/>
</dbReference>
<proteinExistence type="predicted"/>
<dbReference type="InterPro" id="IPR001627">
    <property type="entry name" value="Semap_dom"/>
</dbReference>
<reference evidence="13" key="2">
    <citation type="submission" date="2025-09" db="UniProtKB">
        <authorList>
            <consortium name="Ensembl"/>
        </authorList>
    </citation>
    <scope>IDENTIFICATION</scope>
</reference>
<sequence length="1348" mass="151373">MASWVQAAPLLPLLLLFCLTAAGGPLQEEAVLDFSSKTAINNVVQDPRSGRVYLGAINTIYQLDAVLREEARAETGPREDARTCTPPVSACQDTKPSPNVNKLLLVHPANGSLIVCGSRYRGICSLLNLTNVEQQLYYSDSKGERTYVASIEDGVAVVGVMSTYVKDGNAFNVFLVGKGYGSLDSSKLISTRILQDYRDWVVFESIVEASTVQATPFVPKYLHDFRHAFKEEGFVYFLFSRTMGSTDNKNFTFVSRLCEDDPHYYSYTELQLNCGPGNRYNKVQAAYVASPGKELARGMTESGQYGQVLPWHKVLFMVASPYDDSADSALCMYPLKAINERLVDLISACYSDSGKIAGTPAVDIPYSSKTDEFCTSRIDVSSFALQAEVVITRTSILTAVAVAVENDHTIAFLGNSLGEVYKVRRGCYGTGRVVWKRGFRGGVQDVVLGEIAVADGRWRFSRCTRRSSCRRAEEKNGWLWSPKQQCVKIVSFHPPNLSCRKTQQVVYRAGPCSGRIVPSILQLSSSFTVTLYNCSLGREDCSLCKNAAPKYSCVWCAKRKSCVYEKLCIDQIIPRYGPVKGGISVTIKGSNLGIHKDDIKAVSVVGVPCIHQEDRYAGVFSYMILQDPIASSVHPDKGSKAGGMVITISGSNLDTATREDVSVTVGGVVHSPIYSVDDNSPAVTCVFQIKFGNGEWVVGSVHYERKNEVSLLIIPAVIVPMLLIILISVYCYRRKSQQAEREYEKVKHQLENLEESVRDRCKKEFTDLMIEMEDHTNDLSEGRIPFLDYKTYTDRVFFLPSKDGANDVMITGKLDIPEARKAIVAQALNQFSNLLNSKTFLINFIKTLEGRPDFNARAKVYFASLLTVALHGKLEYYTDIMRTLLLELMGNYVDSKNPKLMLRRSETVVERMLCNWMSICLYQFLKDSAGEPLYKLFRAIKHQIEKGPVDARVKKAKYTLNDTGLLGDDVEYCVLVSDVLVHGEGPDVTPVKVLNCDTVSQVKEKIIEAVYRNLPYSQRPKVDSVTLEWRPGSTGQILSDLDLTSQKEGRWRRINTLAHYNVRDNATLVLSRVLHTQQNYDQNQDNQEERNSLLDDDKVFHLVRPDELDEMKSKRGSMKDKSMTKGITEIYLTRLLSVKGTLQQFVDDFFRSVLCSGAVVPPAIKYFFDFLDEQALKHDNVDEETIHIWKTNSLPLRFWVNILKNPHFIFDVHVTEVVDASLSVIAQTFMDACTKSEHKLSRDSPSNKLLYAKEISTYKKMVDDYYKGIRQMVSVSDQDMNTHLAEVSRTHTDKLNIQVALYQLYQYASKYYDGIIQSLDEDPAAQSKQLTLRLQQIAAALENKVTDL</sequence>
<dbReference type="InterPro" id="IPR036352">
    <property type="entry name" value="Semap_dom_sf"/>
</dbReference>
<keyword evidence="6" id="KW-0472">Membrane</keyword>
<dbReference type="GO" id="GO:0050772">
    <property type="term" value="P:positive regulation of axonogenesis"/>
    <property type="evidence" value="ECO:0007669"/>
    <property type="project" value="TreeGrafter"/>
</dbReference>
<dbReference type="InterPro" id="IPR013783">
    <property type="entry name" value="Ig-like_fold"/>
</dbReference>
<feature type="region of interest" description="Disordered" evidence="10">
    <location>
        <begin position="72"/>
        <end position="91"/>
    </location>
</feature>
<keyword evidence="7" id="KW-0675">Receptor</keyword>
<dbReference type="FunFam" id="3.10.20.90:FF:000102">
    <property type="entry name" value="Plexin B2"/>
    <property type="match status" value="1"/>
</dbReference>
<evidence type="ECO:0000256" key="4">
    <source>
        <dbReference type="ARBA" id="ARBA00022729"/>
    </source>
</evidence>
<keyword evidence="14" id="KW-1185">Reference proteome</keyword>
<organism evidence="13 14">
    <name type="scientific">Oncorhynchus kisutch</name>
    <name type="common">Coho salmon</name>
    <name type="synonym">Salmo kisutch</name>
    <dbReference type="NCBI Taxonomy" id="8019"/>
    <lineage>
        <taxon>Eukaryota</taxon>
        <taxon>Metazoa</taxon>
        <taxon>Chordata</taxon>
        <taxon>Craniata</taxon>
        <taxon>Vertebrata</taxon>
        <taxon>Euteleostomi</taxon>
        <taxon>Actinopterygii</taxon>
        <taxon>Neopterygii</taxon>
        <taxon>Teleostei</taxon>
        <taxon>Protacanthopterygii</taxon>
        <taxon>Salmoniformes</taxon>
        <taxon>Salmonidae</taxon>
        <taxon>Salmoninae</taxon>
        <taxon>Oncorhynchus</taxon>
    </lineage>
</organism>
<evidence type="ECO:0000256" key="8">
    <source>
        <dbReference type="ARBA" id="ARBA00023180"/>
    </source>
</evidence>
<accession>A0A8C7IEJ0</accession>
<dbReference type="Gene3D" id="2.130.10.10">
    <property type="entry name" value="YVTN repeat-like/Quinoprotein amine dehydrogenase"/>
    <property type="match status" value="1"/>
</dbReference>
<dbReference type="Pfam" id="PF01833">
    <property type="entry name" value="TIG"/>
    <property type="match status" value="1"/>
</dbReference>
<dbReference type="InterPro" id="IPR013548">
    <property type="entry name" value="Plexin_cytoplasmic_RasGAP_dom"/>
</dbReference>
<dbReference type="GeneTree" id="ENSGT01150000286928"/>
<evidence type="ECO:0000256" key="6">
    <source>
        <dbReference type="ARBA" id="ARBA00022989"/>
    </source>
</evidence>
<evidence type="ECO:0000256" key="9">
    <source>
        <dbReference type="PROSITE-ProRule" id="PRU00352"/>
    </source>
</evidence>
<feature type="domain" description="Sema" evidence="12">
    <location>
        <begin position="18"/>
        <end position="492"/>
    </location>
</feature>
<dbReference type="InterPro" id="IPR046800">
    <property type="entry name" value="Plexin_RBD"/>
</dbReference>
<dbReference type="InterPro" id="IPR008936">
    <property type="entry name" value="Rho_GTPase_activation_prot"/>
</dbReference>
<reference evidence="13" key="1">
    <citation type="submission" date="2025-08" db="UniProtKB">
        <authorList>
            <consortium name="Ensembl"/>
        </authorList>
    </citation>
    <scope>IDENTIFICATION</scope>
</reference>
<dbReference type="GO" id="GO:0007399">
    <property type="term" value="P:nervous system development"/>
    <property type="evidence" value="ECO:0007669"/>
    <property type="project" value="UniProtKB-ARBA"/>
</dbReference>
<comment type="subcellular location">
    <subcellularLocation>
        <location evidence="1">Cell membrane</location>
        <topology evidence="1">Single-pass type I membrane protein</topology>
    </subcellularLocation>
</comment>
<dbReference type="GO" id="GO:0017154">
    <property type="term" value="F:semaphorin receptor activity"/>
    <property type="evidence" value="ECO:0007669"/>
    <property type="project" value="InterPro"/>
</dbReference>
<dbReference type="PROSITE" id="PS51004">
    <property type="entry name" value="SEMA"/>
    <property type="match status" value="1"/>
</dbReference>
<dbReference type="CDD" id="cd12792">
    <property type="entry name" value="RasGAP_plexin_B2"/>
    <property type="match status" value="1"/>
</dbReference>
<dbReference type="InterPro" id="IPR015943">
    <property type="entry name" value="WD40/YVTN_repeat-like_dom_sf"/>
</dbReference>
<dbReference type="InterPro" id="IPR057533">
    <property type="entry name" value="PSI_Plexin-B"/>
</dbReference>
<keyword evidence="5" id="KW-0677">Repeat</keyword>
<dbReference type="InterPro" id="IPR031148">
    <property type="entry name" value="Plexin"/>
</dbReference>
<dbReference type="Gene3D" id="3.10.20.90">
    <property type="entry name" value="Phosphatidylinositol 3-kinase Catalytic Subunit, Chain A, domain 1"/>
    <property type="match status" value="1"/>
</dbReference>
<evidence type="ECO:0000259" key="12">
    <source>
        <dbReference type="PROSITE" id="PS51004"/>
    </source>
</evidence>
<dbReference type="Pfam" id="PF24317">
    <property type="entry name" value="PSI_Plexin-B"/>
    <property type="match status" value="1"/>
</dbReference>
<keyword evidence="8" id="KW-0325">Glycoprotein</keyword>
<dbReference type="Pfam" id="PF20170">
    <property type="entry name" value="Plexin_RBD"/>
    <property type="match status" value="1"/>
</dbReference>
<keyword evidence="2" id="KW-1003">Cell membrane</keyword>
<keyword evidence="6" id="KW-1133">Transmembrane helix</keyword>
<dbReference type="CDD" id="cd00603">
    <property type="entry name" value="IPT_PCSR"/>
    <property type="match status" value="1"/>
</dbReference>
<evidence type="ECO:0000256" key="5">
    <source>
        <dbReference type="ARBA" id="ARBA00022737"/>
    </source>
</evidence>
<evidence type="ECO:0000256" key="1">
    <source>
        <dbReference type="ARBA" id="ARBA00004251"/>
    </source>
</evidence>
<dbReference type="GO" id="GO:0007162">
    <property type="term" value="P:negative regulation of cell adhesion"/>
    <property type="evidence" value="ECO:0007669"/>
    <property type="project" value="TreeGrafter"/>
</dbReference>
<dbReference type="SUPFAM" id="SSF81296">
    <property type="entry name" value="E set domains"/>
    <property type="match status" value="2"/>
</dbReference>
<dbReference type="Gene3D" id="2.60.40.10">
    <property type="entry name" value="Immunoglobulins"/>
    <property type="match status" value="3"/>
</dbReference>
<evidence type="ECO:0000313" key="14">
    <source>
        <dbReference type="Proteomes" id="UP000694557"/>
    </source>
</evidence>
<dbReference type="InterPro" id="IPR002909">
    <property type="entry name" value="IPT_dom"/>
</dbReference>
<dbReference type="GO" id="GO:0005886">
    <property type="term" value="C:plasma membrane"/>
    <property type="evidence" value="ECO:0007669"/>
    <property type="project" value="UniProtKB-SubCell"/>
</dbReference>
<evidence type="ECO:0000256" key="11">
    <source>
        <dbReference type="SAM" id="SignalP"/>
    </source>
</evidence>
<dbReference type="GO" id="GO:0008360">
    <property type="term" value="P:regulation of cell shape"/>
    <property type="evidence" value="ECO:0007669"/>
    <property type="project" value="TreeGrafter"/>
</dbReference>
<dbReference type="SUPFAM" id="SSF48350">
    <property type="entry name" value="GTPase activation domain, GAP"/>
    <property type="match status" value="1"/>
</dbReference>
<evidence type="ECO:0000256" key="7">
    <source>
        <dbReference type="ARBA" id="ARBA00023170"/>
    </source>
</evidence>
<feature type="chain" id="PRO_5034375687" evidence="11">
    <location>
        <begin position="24"/>
        <end position="1348"/>
    </location>
</feature>
<dbReference type="PANTHER" id="PTHR22625">
    <property type="entry name" value="PLEXIN"/>
    <property type="match status" value="1"/>
</dbReference>
<dbReference type="Pfam" id="PF08337">
    <property type="entry name" value="Plexin_cytopl"/>
    <property type="match status" value="1"/>
</dbReference>
<comment type="caution">
    <text evidence="9">Lacks conserved residue(s) required for the propagation of feature annotation.</text>
</comment>
<dbReference type="SMART" id="SM00630">
    <property type="entry name" value="Sema"/>
    <property type="match status" value="1"/>
</dbReference>
<feature type="signal peptide" evidence="11">
    <location>
        <begin position="1"/>
        <end position="23"/>
    </location>
</feature>
<protein>
    <submittedName>
        <fullName evidence="13">Plexin b2b</fullName>
    </submittedName>
</protein>